<organism evidence="1 2">
    <name type="scientific">Ensete ventricosum</name>
    <name type="common">Abyssinian banana</name>
    <name type="synonym">Musa ensete</name>
    <dbReference type="NCBI Taxonomy" id="4639"/>
    <lineage>
        <taxon>Eukaryota</taxon>
        <taxon>Viridiplantae</taxon>
        <taxon>Streptophyta</taxon>
        <taxon>Embryophyta</taxon>
        <taxon>Tracheophyta</taxon>
        <taxon>Spermatophyta</taxon>
        <taxon>Magnoliopsida</taxon>
        <taxon>Liliopsida</taxon>
        <taxon>Zingiberales</taxon>
        <taxon>Musaceae</taxon>
        <taxon>Ensete</taxon>
    </lineage>
</organism>
<dbReference type="AlphaFoldDB" id="A0A426XAM4"/>
<name>A0A426XAM4_ENSVE</name>
<comment type="caution">
    <text evidence="1">The sequence shown here is derived from an EMBL/GenBank/DDBJ whole genome shotgun (WGS) entry which is preliminary data.</text>
</comment>
<reference evidence="1 2" key="1">
    <citation type="journal article" date="2014" name="Agronomy (Basel)">
        <title>A Draft Genome Sequence for Ensete ventricosum, the Drought-Tolerant Tree Against Hunger.</title>
        <authorList>
            <person name="Harrison J."/>
            <person name="Moore K.A."/>
            <person name="Paszkiewicz K."/>
            <person name="Jones T."/>
            <person name="Grant M."/>
            <person name="Ambacheew D."/>
            <person name="Muzemil S."/>
            <person name="Studholme D.J."/>
        </authorList>
    </citation>
    <scope>NUCLEOTIDE SEQUENCE [LARGE SCALE GENOMIC DNA]</scope>
</reference>
<proteinExistence type="predicted"/>
<protein>
    <submittedName>
        <fullName evidence="1">Uncharacterized protein</fullName>
    </submittedName>
</protein>
<sequence length="127" mass="13868">MGVTDKIVHDGVGHRTLDDTPVGASTSLHITFRRTPSPSSSGGRGRRGCAEDVGRGVLTLEIAHVKLLTKDPTDRSLLGKELGDIVHRQREQPQKEVRHFLVHQKLDGELARHGGPPRPGLHEEALL</sequence>
<evidence type="ECO:0000313" key="1">
    <source>
        <dbReference type="EMBL" id="RRT36527.1"/>
    </source>
</evidence>
<accession>A0A426XAM4</accession>
<gene>
    <name evidence="1" type="ORF">B296_00051551</name>
</gene>
<dbReference type="Proteomes" id="UP000287651">
    <property type="component" value="Unassembled WGS sequence"/>
</dbReference>
<evidence type="ECO:0000313" key="2">
    <source>
        <dbReference type="Proteomes" id="UP000287651"/>
    </source>
</evidence>
<dbReference type="EMBL" id="AMZH03023469">
    <property type="protein sequence ID" value="RRT36527.1"/>
    <property type="molecule type" value="Genomic_DNA"/>
</dbReference>